<dbReference type="KEGG" id="acek:FLP30_13005"/>
<accession>A0A5C1YSW1</accession>
<evidence type="ECO:0000313" key="2">
    <source>
        <dbReference type="Proteomes" id="UP000324536"/>
    </source>
</evidence>
<dbReference type="EMBL" id="CP043507">
    <property type="protein sequence ID" value="QEO18795.1"/>
    <property type="molecule type" value="Genomic_DNA"/>
</dbReference>
<sequence length="166" mass="18254">MSAAVQCPGLRLPPLVATQFCATPHASAGEKATVGIAILSFVARGMPEQAFTTPLYQQISQMWGFIACVDRHGFFQRYGATAAGRWAFIHQIVTAPCYGQAQFCWCDVEHVLAQRVRQWGLEAAYRRASVQERDAAEQAQLRQLLARHGLPPVEQAVSPPVQASLF</sequence>
<name>A0A5C1YSW1_9PROT</name>
<reference evidence="1 2" key="1">
    <citation type="submission" date="2019-09" db="EMBL/GenBank/DDBJ databases">
        <title>Genome sequencing of strain KACC 21233.</title>
        <authorList>
            <person name="Heo J."/>
            <person name="Kim S.-J."/>
            <person name="Kim J.-S."/>
            <person name="Hong S.-B."/>
            <person name="Kwon S.-W."/>
        </authorList>
    </citation>
    <scope>NUCLEOTIDE SEQUENCE [LARGE SCALE GENOMIC DNA]</scope>
    <source>
        <strain evidence="1 2">KACC 21233</strain>
        <plasmid evidence="1 2">unnamed1</plasmid>
    </source>
</reference>
<dbReference type="OrthoDB" id="5541002at2"/>
<dbReference type="Proteomes" id="UP000324536">
    <property type="component" value="Plasmid unnamed1"/>
</dbReference>
<geneLocation type="plasmid" evidence="1">
    <name>unnamed1</name>
</geneLocation>
<dbReference type="RefSeq" id="WP_149280452.1">
    <property type="nucleotide sequence ID" value="NZ_CP043507.1"/>
</dbReference>
<gene>
    <name evidence="1" type="ORF">FLP30_13005</name>
</gene>
<protein>
    <submittedName>
        <fullName evidence="1">Uncharacterized protein</fullName>
    </submittedName>
</protein>
<proteinExistence type="predicted"/>
<organism evidence="1 2">
    <name type="scientific">Acetobacter vaccinii</name>
    <dbReference type="NCBI Taxonomy" id="2592655"/>
    <lineage>
        <taxon>Bacteria</taxon>
        <taxon>Pseudomonadati</taxon>
        <taxon>Pseudomonadota</taxon>
        <taxon>Alphaproteobacteria</taxon>
        <taxon>Acetobacterales</taxon>
        <taxon>Acetobacteraceae</taxon>
        <taxon>Acetobacter</taxon>
    </lineage>
</organism>
<keyword evidence="2" id="KW-1185">Reference proteome</keyword>
<evidence type="ECO:0000313" key="1">
    <source>
        <dbReference type="EMBL" id="QEO18795.1"/>
    </source>
</evidence>
<keyword evidence="1" id="KW-0614">Plasmid</keyword>
<dbReference type="AlphaFoldDB" id="A0A5C1YSW1"/>